<protein>
    <submittedName>
        <fullName evidence="1">AraC family transcriptional regulator</fullName>
    </submittedName>
</protein>
<dbReference type="EMBL" id="CP137640">
    <property type="protein sequence ID" value="WVX83781.1"/>
    <property type="molecule type" value="Genomic_DNA"/>
</dbReference>
<dbReference type="Proteomes" id="UP001357223">
    <property type="component" value="Chromosome"/>
</dbReference>
<evidence type="ECO:0000313" key="1">
    <source>
        <dbReference type="EMBL" id="WVX83781.1"/>
    </source>
</evidence>
<accession>A0ABZ2CN42</accession>
<reference evidence="1 2" key="1">
    <citation type="submission" date="2023-10" db="EMBL/GenBank/DDBJ databases">
        <title>Niallia locisalis sp.nov. isolated from a salt pond sample.</title>
        <authorList>
            <person name="Li X.-J."/>
            <person name="Dong L."/>
        </authorList>
    </citation>
    <scope>NUCLEOTIDE SEQUENCE [LARGE SCALE GENOMIC DNA]</scope>
    <source>
        <strain evidence="1 2">DSM 29761</strain>
    </source>
</reference>
<evidence type="ECO:0000313" key="2">
    <source>
        <dbReference type="Proteomes" id="UP001357223"/>
    </source>
</evidence>
<name>A0ABZ2CN42_9BACI</name>
<keyword evidence="2" id="KW-1185">Reference proteome</keyword>
<organism evidence="1 2">
    <name type="scientific">Niallia oryzisoli</name>
    <dbReference type="NCBI Taxonomy" id="1737571"/>
    <lineage>
        <taxon>Bacteria</taxon>
        <taxon>Bacillati</taxon>
        <taxon>Bacillota</taxon>
        <taxon>Bacilli</taxon>
        <taxon>Bacillales</taxon>
        <taxon>Bacillaceae</taxon>
        <taxon>Niallia</taxon>
    </lineage>
</organism>
<gene>
    <name evidence="1" type="ORF">R4Z09_12745</name>
</gene>
<sequence length="219" mass="25978">MNHERTLNLLNGQSMYHFFKKTHFLEGELMIPFNEAMCYGDTCNDIFSHEFIQIRAKVHHVTPEQYTEIALNPLKPLFSKNFTRISLWFDEDMFCQINILTVLAWLDQTDYKGSIDLHIVGDKFELMDSFTLNAEGYYAIYKQVLIQKEIPQHNFPAPLKTGIELYLTYLNKESDLMRYLKKYPDLSEKELVFKLIMEFQHYGLGDTQYLEIIRSYRGN</sequence>
<proteinExistence type="predicted"/>
<dbReference type="RefSeq" id="WP_338452653.1">
    <property type="nucleotide sequence ID" value="NZ_CP137640.1"/>
</dbReference>